<proteinExistence type="predicted"/>
<protein>
    <submittedName>
        <fullName evidence="2">Uncharacterized protein</fullName>
    </submittedName>
</protein>
<name>A0A9R1CT28_9EURY</name>
<reference evidence="2" key="1">
    <citation type="journal article" date="2023" name="Front. Microbiol.">
        <title>Genomic-based phylogenetic and metabolic analyses of the genus Natronomonas, and description of Natronomonas aquatica sp. nov.</title>
        <authorList>
            <person name="Garcia-Roldan A."/>
            <person name="Duran-Viseras A."/>
            <person name="de la Haba R.R."/>
            <person name="Corral P."/>
            <person name="Sanchez-Porro C."/>
            <person name="Ventosa A."/>
        </authorList>
    </citation>
    <scope>NUCLEOTIDE SEQUENCE</scope>
    <source>
        <strain evidence="2">F2-12</strain>
    </source>
</reference>
<sequence>MTPDGFARDIGPLETLFLCVTLAIAGIHLYLGLIEPGVPEARSGQFVLIGSAFLVGFLLRLTPLWQPVLYLLGAAFALFLGAVWLFGRVEFFLIGVLTGITSTVFIALALYLFVREESRSVSG</sequence>
<feature type="transmembrane region" description="Helical" evidence="1">
    <location>
        <begin position="68"/>
        <end position="86"/>
    </location>
</feature>
<keyword evidence="1" id="KW-1133">Transmembrane helix</keyword>
<dbReference type="RefSeq" id="WP_256029306.1">
    <property type="nucleotide sequence ID" value="NZ_JAHLKM010000007.1"/>
</dbReference>
<accession>A0A9R1CT28</accession>
<evidence type="ECO:0000313" key="2">
    <source>
        <dbReference type="EMBL" id="MCQ4333282.1"/>
    </source>
</evidence>
<evidence type="ECO:0000313" key="3">
    <source>
        <dbReference type="Proteomes" id="UP001139494"/>
    </source>
</evidence>
<dbReference type="Proteomes" id="UP001139494">
    <property type="component" value="Unassembled WGS sequence"/>
</dbReference>
<evidence type="ECO:0000256" key="1">
    <source>
        <dbReference type="SAM" id="Phobius"/>
    </source>
</evidence>
<gene>
    <name evidence="2" type="ORF">KM295_07280</name>
</gene>
<keyword evidence="1" id="KW-0812">Transmembrane</keyword>
<feature type="transmembrane region" description="Helical" evidence="1">
    <location>
        <begin position="43"/>
        <end position="61"/>
    </location>
</feature>
<comment type="caution">
    <text evidence="2">The sequence shown here is derived from an EMBL/GenBank/DDBJ whole genome shotgun (WGS) entry which is preliminary data.</text>
</comment>
<feature type="transmembrane region" description="Helical" evidence="1">
    <location>
        <begin position="12"/>
        <end position="31"/>
    </location>
</feature>
<feature type="transmembrane region" description="Helical" evidence="1">
    <location>
        <begin position="92"/>
        <end position="114"/>
    </location>
</feature>
<organism evidence="2 3">
    <name type="scientific">Natronomonas aquatica</name>
    <dbReference type="NCBI Taxonomy" id="2841590"/>
    <lineage>
        <taxon>Archaea</taxon>
        <taxon>Methanobacteriati</taxon>
        <taxon>Methanobacteriota</taxon>
        <taxon>Stenosarchaea group</taxon>
        <taxon>Halobacteria</taxon>
        <taxon>Halobacteriales</taxon>
        <taxon>Natronomonadaceae</taxon>
        <taxon>Natronomonas</taxon>
    </lineage>
</organism>
<keyword evidence="3" id="KW-1185">Reference proteome</keyword>
<dbReference type="EMBL" id="JAHLKM010000007">
    <property type="protein sequence ID" value="MCQ4333282.1"/>
    <property type="molecule type" value="Genomic_DNA"/>
</dbReference>
<keyword evidence="1" id="KW-0472">Membrane</keyword>
<dbReference type="AlphaFoldDB" id="A0A9R1CT28"/>